<protein>
    <submittedName>
        <fullName evidence="2">Peptidoglycan-binding domain 1 protein</fullName>
    </submittedName>
</protein>
<dbReference type="SUPFAM" id="SSF47090">
    <property type="entry name" value="PGBD-like"/>
    <property type="match status" value="1"/>
</dbReference>
<dbReference type="OrthoDB" id="5471186at2"/>
<reference evidence="2 3" key="1">
    <citation type="submission" date="2010-08" db="EMBL/GenBank/DDBJ databases">
        <title>The draft genome of Desulfovibrio fructosovorans JJ.</title>
        <authorList>
            <consortium name="US DOE Joint Genome Institute (JGI-PGF)"/>
            <person name="Lucas S."/>
            <person name="Copeland A."/>
            <person name="Lapidus A."/>
            <person name="Cheng J.-F."/>
            <person name="Bruce D."/>
            <person name="Goodwin L."/>
            <person name="Pitluck S."/>
            <person name="Land M.L."/>
            <person name="Hauser L."/>
            <person name="Chang Y.-J."/>
            <person name="Jeffries C."/>
            <person name="Wall J.D."/>
            <person name="Stahl D.A."/>
            <person name="Arkin A.P."/>
            <person name="Dehal P."/>
            <person name="Stolyar S.M."/>
            <person name="Hazen T.C."/>
            <person name="Woyke T.J."/>
        </authorList>
    </citation>
    <scope>NUCLEOTIDE SEQUENCE [LARGE SCALE GENOMIC DNA]</scope>
    <source>
        <strain evidence="2 3">JJ</strain>
    </source>
</reference>
<evidence type="ECO:0000313" key="2">
    <source>
        <dbReference type="EMBL" id="EFL52406.1"/>
    </source>
</evidence>
<organism evidence="2 3">
    <name type="scientific">Solidesulfovibrio fructosivorans JJ]</name>
    <dbReference type="NCBI Taxonomy" id="596151"/>
    <lineage>
        <taxon>Bacteria</taxon>
        <taxon>Pseudomonadati</taxon>
        <taxon>Thermodesulfobacteriota</taxon>
        <taxon>Desulfovibrionia</taxon>
        <taxon>Desulfovibrionales</taxon>
        <taxon>Desulfovibrionaceae</taxon>
        <taxon>Solidesulfovibrio</taxon>
    </lineage>
</organism>
<dbReference type="Gene3D" id="3.90.1720.10">
    <property type="entry name" value="endopeptidase domain like (from Nostoc punctiforme)"/>
    <property type="match status" value="1"/>
</dbReference>
<dbReference type="eggNOG" id="COG0791">
    <property type="taxonomic scope" value="Bacteria"/>
</dbReference>
<keyword evidence="3" id="KW-1185">Reference proteome</keyword>
<dbReference type="STRING" id="596151.DesfrDRAFT_0895"/>
<feature type="domain" description="Peptidoglycan binding-like" evidence="1">
    <location>
        <begin position="184"/>
        <end position="239"/>
    </location>
</feature>
<name>E1JTE6_SOLFR</name>
<dbReference type="eggNOG" id="COG3409">
    <property type="taxonomic scope" value="Bacteria"/>
</dbReference>
<sequence>MSRMGQDVIDIGLTRVGQQYVFGAVVPLDNPGWKGPWDCAEFASWCAYQAYGLIFGAGGATRPAKAEPYSGYWHAEAKKSGHVVSWQEALHIPGAALIRAPATGRPGHVAFAVGDGERTLEARGAAFGINIFTGAASRPWTIGCLLPGVDYGTERLAGLTSGSRPRATSLPDIFLWFKTSPIKGAAVVALQKALLGQGLDPGPIDGAFGPMTHAAVLSFQLMRGIEVDGVVGPATARALGLPFPLAEGVEDVRLFNEVVKPKGPCPLTFPPSPDGFDAIAGITQSGKTFSATTASGEKFIIGSITTYTDDMHRTGLFQGNAAIKDSLRFGVYRGRDFVSDFGPWAHFIEPTLLAEGEARFATLNTYDRAAFTFGAPQLAAHTPGRNFVAYFRQLLALPLADRHFPELALRPNSDGKITIHLQSDTGPVDLEEVVMVTRPNGVKEPQLAKLMAYCNTSPTAVDEVELLVAARLMNWLRLDPRAKQLQIAVFLAQAKENLEQAKTKVPGLVGSDWETALWIMDILHQGRGTYAEMRAALASANPKEALRRIGLSRYRTRIVTIAKAVAGLKASGLLDGFTV</sequence>
<evidence type="ECO:0000313" key="3">
    <source>
        <dbReference type="Proteomes" id="UP000006250"/>
    </source>
</evidence>
<accession>E1JTE6</accession>
<dbReference type="RefSeq" id="WP_005991489.1">
    <property type="nucleotide sequence ID" value="NZ_AECZ01000004.1"/>
</dbReference>
<dbReference type="InterPro" id="IPR036366">
    <property type="entry name" value="PGBDSf"/>
</dbReference>
<comment type="caution">
    <text evidence="2">The sequence shown here is derived from an EMBL/GenBank/DDBJ whole genome shotgun (WGS) entry which is preliminary data.</text>
</comment>
<dbReference type="InterPro" id="IPR002477">
    <property type="entry name" value="Peptidoglycan-bd-like"/>
</dbReference>
<proteinExistence type="predicted"/>
<dbReference type="Gene3D" id="1.10.101.10">
    <property type="entry name" value="PGBD-like superfamily/PGBD"/>
    <property type="match status" value="1"/>
</dbReference>
<dbReference type="InterPro" id="IPR036365">
    <property type="entry name" value="PGBD-like_sf"/>
</dbReference>
<dbReference type="Proteomes" id="UP000006250">
    <property type="component" value="Unassembled WGS sequence"/>
</dbReference>
<dbReference type="AlphaFoldDB" id="E1JTE6"/>
<gene>
    <name evidence="2" type="ORF">DesfrDRAFT_0895</name>
</gene>
<dbReference type="Pfam" id="PF01471">
    <property type="entry name" value="PG_binding_1"/>
    <property type="match status" value="1"/>
</dbReference>
<evidence type="ECO:0000259" key="1">
    <source>
        <dbReference type="Pfam" id="PF01471"/>
    </source>
</evidence>
<dbReference type="EMBL" id="AECZ01000004">
    <property type="protein sequence ID" value="EFL52406.1"/>
    <property type="molecule type" value="Genomic_DNA"/>
</dbReference>